<dbReference type="PROSITE" id="PS50932">
    <property type="entry name" value="HTH_LACI_2"/>
    <property type="match status" value="1"/>
</dbReference>
<evidence type="ECO:0000256" key="3">
    <source>
        <dbReference type="ARBA" id="ARBA00023163"/>
    </source>
</evidence>
<dbReference type="Pfam" id="PF13377">
    <property type="entry name" value="Peripla_BP_3"/>
    <property type="match status" value="1"/>
</dbReference>
<evidence type="ECO:0000256" key="2">
    <source>
        <dbReference type="ARBA" id="ARBA00023125"/>
    </source>
</evidence>
<dbReference type="InterPro" id="IPR046335">
    <property type="entry name" value="LacI/GalR-like_sensor"/>
</dbReference>
<feature type="domain" description="HTH lacI-type" evidence="5">
    <location>
        <begin position="49"/>
        <end position="103"/>
    </location>
</feature>
<evidence type="ECO:0000313" key="6">
    <source>
        <dbReference type="EMBL" id="BCZ83365.1"/>
    </source>
</evidence>
<accession>A0ABM7TWA5</accession>
<keyword evidence="3" id="KW-0804">Transcription</keyword>
<name>A0ABM7TWA5_9BURK</name>
<organism evidence="6 7">
    <name type="scientific">Paraburkholderia terrae</name>
    <dbReference type="NCBI Taxonomy" id="311230"/>
    <lineage>
        <taxon>Bacteria</taxon>
        <taxon>Pseudomonadati</taxon>
        <taxon>Pseudomonadota</taxon>
        <taxon>Betaproteobacteria</taxon>
        <taxon>Burkholderiales</taxon>
        <taxon>Burkholderiaceae</taxon>
        <taxon>Paraburkholderia</taxon>
    </lineage>
</organism>
<reference evidence="6 7" key="1">
    <citation type="journal article" date="2022" name="Front. Microbiol.">
        <title>Identification and characterization of a novel class of self-sufficient cytochrome P450 hydroxylase involved in cyclohexanecarboxylate degradation in Paraburkholderia terrae strain KU-64.</title>
        <authorList>
            <person name="Yamamoto T."/>
            <person name="Hasegawa Y."/>
            <person name="Iwaki H."/>
        </authorList>
    </citation>
    <scope>NUCLEOTIDE SEQUENCE [LARGE SCALE GENOMIC DNA]</scope>
    <source>
        <strain evidence="6 7">KU-64</strain>
    </source>
</reference>
<dbReference type="Gene3D" id="3.40.50.2300">
    <property type="match status" value="2"/>
</dbReference>
<dbReference type="PANTHER" id="PTHR30146:SF138">
    <property type="entry name" value="TRANSCRIPTIONAL REGULATORY PROTEIN"/>
    <property type="match status" value="1"/>
</dbReference>
<sequence>MMTALAASALIQPSLPDPMPRSPDSPAPAADTAQARTPTSRARRNTGRTVLSDVAKLAGVSTATVSRVYNEPDKVSANVRERVEHAALTLNWFPNAAGRALASTRSHIAGIIIPTLDDQVFASQVSGMQAAFAARGITLVLGCSNYDPAQAIVQVRAMLARGVEAMAIVGEAHPAELFDALRLYRVPYAVTYAYREGSPHDCVGFDNHAAYVEITEHLIGLGHRSFAVCTQPTRDNDRVQARVAGIRSALERHGLAVRPEHMFEGESTIGFGRRSLRSIWQSAGEHPTAIICGNDHIALGVLREAEDLGIAIPGELSVTGFDDLAIAKEMRPALTTMRVDTAEIGRLAAQHLLDALDGKRVQHGHEVRAQLQVRQSTGSCPSQVSRRS</sequence>
<keyword evidence="1" id="KW-0805">Transcription regulation</keyword>
<dbReference type="CDD" id="cd01392">
    <property type="entry name" value="HTH_LacI"/>
    <property type="match status" value="1"/>
</dbReference>
<dbReference type="InterPro" id="IPR000843">
    <property type="entry name" value="HTH_LacI"/>
</dbReference>
<dbReference type="PANTHER" id="PTHR30146">
    <property type="entry name" value="LACI-RELATED TRANSCRIPTIONAL REPRESSOR"/>
    <property type="match status" value="1"/>
</dbReference>
<dbReference type="Gene3D" id="1.10.260.40">
    <property type="entry name" value="lambda repressor-like DNA-binding domains"/>
    <property type="match status" value="1"/>
</dbReference>
<proteinExistence type="predicted"/>
<dbReference type="InterPro" id="IPR028082">
    <property type="entry name" value="Peripla_BP_I"/>
</dbReference>
<dbReference type="Proteomes" id="UP001319874">
    <property type="component" value="Chromosome 3"/>
</dbReference>
<feature type="region of interest" description="Disordered" evidence="4">
    <location>
        <begin position="10"/>
        <end position="47"/>
    </location>
</feature>
<dbReference type="EMBL" id="AP024957">
    <property type="protein sequence ID" value="BCZ83365.1"/>
    <property type="molecule type" value="Genomic_DNA"/>
</dbReference>
<dbReference type="InterPro" id="IPR010982">
    <property type="entry name" value="Lambda_DNA-bd_dom_sf"/>
</dbReference>
<evidence type="ECO:0000256" key="1">
    <source>
        <dbReference type="ARBA" id="ARBA00023015"/>
    </source>
</evidence>
<evidence type="ECO:0000256" key="4">
    <source>
        <dbReference type="SAM" id="MobiDB-lite"/>
    </source>
</evidence>
<dbReference type="CDD" id="cd06273">
    <property type="entry name" value="PBP1_LacI-like"/>
    <property type="match status" value="1"/>
</dbReference>
<evidence type="ECO:0000259" key="5">
    <source>
        <dbReference type="PROSITE" id="PS50932"/>
    </source>
</evidence>
<evidence type="ECO:0000313" key="7">
    <source>
        <dbReference type="Proteomes" id="UP001319874"/>
    </source>
</evidence>
<feature type="compositionally biased region" description="Pro residues" evidence="4">
    <location>
        <begin position="15"/>
        <end position="26"/>
    </location>
</feature>
<gene>
    <name evidence="6" type="ORF">PTKU64_70400</name>
</gene>
<protein>
    <submittedName>
        <fullName evidence="6">LacI family transcriptional regulator</fullName>
    </submittedName>
</protein>
<dbReference type="SUPFAM" id="SSF47413">
    <property type="entry name" value="lambda repressor-like DNA-binding domains"/>
    <property type="match status" value="1"/>
</dbReference>
<feature type="compositionally biased region" description="Low complexity" evidence="4">
    <location>
        <begin position="27"/>
        <end position="39"/>
    </location>
</feature>
<dbReference type="Pfam" id="PF00356">
    <property type="entry name" value="LacI"/>
    <property type="match status" value="1"/>
</dbReference>
<dbReference type="SUPFAM" id="SSF53822">
    <property type="entry name" value="Periplasmic binding protein-like I"/>
    <property type="match status" value="1"/>
</dbReference>
<keyword evidence="7" id="KW-1185">Reference proteome</keyword>
<keyword evidence="2" id="KW-0238">DNA-binding</keyword>
<dbReference type="SMART" id="SM00354">
    <property type="entry name" value="HTH_LACI"/>
    <property type="match status" value="1"/>
</dbReference>